<dbReference type="CDD" id="cd06257">
    <property type="entry name" value="DnaJ"/>
    <property type="match status" value="1"/>
</dbReference>
<dbReference type="Gene3D" id="2.60.260.20">
    <property type="entry name" value="Urease metallochaperone UreE, N-terminal domain"/>
    <property type="match status" value="2"/>
</dbReference>
<keyword evidence="1" id="KW-0143">Chaperone</keyword>
<feature type="region of interest" description="Disordered" evidence="2">
    <location>
        <begin position="293"/>
        <end position="318"/>
    </location>
</feature>
<dbReference type="InterPro" id="IPR018253">
    <property type="entry name" value="DnaJ_domain_CS"/>
</dbReference>
<evidence type="ECO:0000256" key="2">
    <source>
        <dbReference type="SAM" id="MobiDB-lite"/>
    </source>
</evidence>
<dbReference type="PRINTS" id="PR00625">
    <property type="entry name" value="JDOMAIN"/>
</dbReference>
<dbReference type="AlphaFoldDB" id="A0AAF0EJS5"/>
<dbReference type="PROSITE" id="PS50076">
    <property type="entry name" value="DNAJ_2"/>
    <property type="match status" value="1"/>
</dbReference>
<evidence type="ECO:0000259" key="3">
    <source>
        <dbReference type="PROSITE" id="PS50076"/>
    </source>
</evidence>
<protein>
    <submittedName>
        <fullName evidence="4">Molecular chaperone (DnaJ super)</fullName>
    </submittedName>
</protein>
<dbReference type="InterPro" id="IPR051339">
    <property type="entry name" value="DnaJ_subfamily_B"/>
</dbReference>
<dbReference type="SUPFAM" id="SSF49493">
    <property type="entry name" value="HSP40/DnaJ peptide-binding domain"/>
    <property type="match status" value="1"/>
</dbReference>
<dbReference type="Proteomes" id="UP001213623">
    <property type="component" value="Chromosome 4"/>
</dbReference>
<dbReference type="GO" id="GO:0051087">
    <property type="term" value="F:protein-folding chaperone binding"/>
    <property type="evidence" value="ECO:0007669"/>
    <property type="project" value="TreeGrafter"/>
</dbReference>
<organism evidence="4 5">
    <name type="scientific">Malassezia nana</name>
    <dbReference type="NCBI Taxonomy" id="180528"/>
    <lineage>
        <taxon>Eukaryota</taxon>
        <taxon>Fungi</taxon>
        <taxon>Dikarya</taxon>
        <taxon>Basidiomycota</taxon>
        <taxon>Ustilaginomycotina</taxon>
        <taxon>Malasseziomycetes</taxon>
        <taxon>Malasseziales</taxon>
        <taxon>Malasseziaceae</taxon>
        <taxon>Malassezia</taxon>
    </lineage>
</organism>
<accession>A0AAF0EJS5</accession>
<dbReference type="InterPro" id="IPR036869">
    <property type="entry name" value="J_dom_sf"/>
</dbReference>
<dbReference type="SMART" id="SM00271">
    <property type="entry name" value="DnaJ"/>
    <property type="match status" value="1"/>
</dbReference>
<sequence length="318" mass="33742">MGKDYYKILGVSKTADDDEIKKDRNKDNEAQAKKKFQGVGEAFEVLSDKNKRTIYDQYGEDGLKGGVPMPDEGGAGGFPGMGGFSAGGGPGGTRTFRFSTSGGNPFGGGGFSPSDPHDIFAHIFGGASPFGMGGMHDDIPGGMPGFTSFGGGSRGADFDTQSESKSQPKDFETPLMLTLEELYKGTTKKLKVGRTLANGRTEEKIVTIDVKPGWKKGTKVRFAGAGNEVSPGKAQDLVFVVDERSHPRFTRNGDDLRLVQPLKLVDALDPPKAGTPASRRKIVTLDGRSIEVPLPSASPGKTTIMPGRTTRLAGEVEH</sequence>
<gene>
    <name evidence="4" type="primary">SIS1</name>
    <name evidence="4" type="ORF">MNAN1_002221</name>
</gene>
<dbReference type="Pfam" id="PF01556">
    <property type="entry name" value="DnaJ_C"/>
    <property type="match status" value="1"/>
</dbReference>
<dbReference type="GO" id="GO:0006457">
    <property type="term" value="P:protein folding"/>
    <property type="evidence" value="ECO:0007669"/>
    <property type="project" value="InterPro"/>
</dbReference>
<dbReference type="InterPro" id="IPR002939">
    <property type="entry name" value="DnaJ_C"/>
</dbReference>
<dbReference type="EMBL" id="CP119895">
    <property type="protein sequence ID" value="WFD27225.1"/>
    <property type="molecule type" value="Genomic_DNA"/>
</dbReference>
<dbReference type="GO" id="GO:0051082">
    <property type="term" value="F:unfolded protein binding"/>
    <property type="evidence" value="ECO:0007669"/>
    <property type="project" value="InterPro"/>
</dbReference>
<feature type="domain" description="J" evidence="3">
    <location>
        <begin position="4"/>
        <end position="59"/>
    </location>
</feature>
<name>A0AAF0EJS5_9BASI</name>
<dbReference type="SUPFAM" id="SSF46565">
    <property type="entry name" value="Chaperone J-domain"/>
    <property type="match status" value="1"/>
</dbReference>
<dbReference type="InterPro" id="IPR008971">
    <property type="entry name" value="HSP40/DnaJ_pept-bd"/>
</dbReference>
<evidence type="ECO:0000313" key="4">
    <source>
        <dbReference type="EMBL" id="WFD27225.1"/>
    </source>
</evidence>
<dbReference type="InterPro" id="IPR001623">
    <property type="entry name" value="DnaJ_domain"/>
</dbReference>
<dbReference type="CDD" id="cd10747">
    <property type="entry name" value="DnaJ_C"/>
    <property type="match status" value="1"/>
</dbReference>
<reference evidence="4" key="1">
    <citation type="submission" date="2023-03" db="EMBL/GenBank/DDBJ databases">
        <title>Mating type loci evolution in Malassezia.</title>
        <authorList>
            <person name="Coelho M.A."/>
        </authorList>
    </citation>
    <scope>NUCLEOTIDE SEQUENCE</scope>
    <source>
        <strain evidence="4">CBS 9557</strain>
    </source>
</reference>
<evidence type="ECO:0000313" key="5">
    <source>
        <dbReference type="Proteomes" id="UP001213623"/>
    </source>
</evidence>
<dbReference type="Pfam" id="PF00226">
    <property type="entry name" value="DnaJ"/>
    <property type="match status" value="1"/>
</dbReference>
<dbReference type="FunFam" id="2.60.260.20:FF:000015">
    <property type="entry name" value="Heat shock protein 40"/>
    <property type="match status" value="1"/>
</dbReference>
<proteinExistence type="predicted"/>
<dbReference type="PANTHER" id="PTHR24078:SF553">
    <property type="entry name" value="DNAJ HOMOLOG SUBFAMILY B MEMBER 5"/>
    <property type="match status" value="1"/>
</dbReference>
<dbReference type="PROSITE" id="PS00636">
    <property type="entry name" value="DNAJ_1"/>
    <property type="match status" value="1"/>
</dbReference>
<dbReference type="GO" id="GO:0005829">
    <property type="term" value="C:cytosol"/>
    <property type="evidence" value="ECO:0007669"/>
    <property type="project" value="TreeGrafter"/>
</dbReference>
<keyword evidence="5" id="KW-1185">Reference proteome</keyword>
<dbReference type="PANTHER" id="PTHR24078">
    <property type="entry name" value="DNAJ HOMOLOG SUBFAMILY C MEMBER"/>
    <property type="match status" value="1"/>
</dbReference>
<evidence type="ECO:0000256" key="1">
    <source>
        <dbReference type="ARBA" id="ARBA00023186"/>
    </source>
</evidence>
<dbReference type="Gene3D" id="1.10.287.110">
    <property type="entry name" value="DnaJ domain"/>
    <property type="match status" value="1"/>
</dbReference>
<dbReference type="GO" id="GO:0006413">
    <property type="term" value="P:translational initiation"/>
    <property type="evidence" value="ECO:0007669"/>
    <property type="project" value="TreeGrafter"/>
</dbReference>